<gene>
    <name evidence="3" type="ORF">TWF696_008008</name>
</gene>
<sequence>MTSYAESSKPAPEFEQLLAVIPKVDTTNFGYKDFREVLVTLPDYGNSTYPGPRDADTAETTIPVRDGTEIRVRVYTPHESVKTDSPPSLLFHFHGGGWIGGTLDFGHPHCLWFASHNVVVVNVDYRVCPENAWNVPQEDCYDVYRAIHAADTAQLAKWGIPEFDKQKIFMYGASAGGQLATACVILDIEAGRTGTIRGLFLHATCAVDPHLFPVDKISSPEGNSYIQNKDAPFVSALDIEKFVGWRNSPPAADKYFSPLVALSDDVLKRFPATHSVVYGMDCLRDGEMLFAERLRGVGVDSVVDLYGGYAHCLFVTGWTLEGSKRAIADLEKAARRMGVF</sequence>
<dbReference type="GO" id="GO:0016787">
    <property type="term" value="F:hydrolase activity"/>
    <property type="evidence" value="ECO:0007669"/>
    <property type="project" value="UniProtKB-KW"/>
</dbReference>
<dbReference type="SUPFAM" id="SSF53474">
    <property type="entry name" value="alpha/beta-Hydrolases"/>
    <property type="match status" value="1"/>
</dbReference>
<evidence type="ECO:0000313" key="3">
    <source>
        <dbReference type="EMBL" id="KAK6344369.1"/>
    </source>
</evidence>
<organism evidence="3 4">
    <name type="scientific">Orbilia brochopaga</name>
    <dbReference type="NCBI Taxonomy" id="3140254"/>
    <lineage>
        <taxon>Eukaryota</taxon>
        <taxon>Fungi</taxon>
        <taxon>Dikarya</taxon>
        <taxon>Ascomycota</taxon>
        <taxon>Pezizomycotina</taxon>
        <taxon>Orbiliomycetes</taxon>
        <taxon>Orbiliales</taxon>
        <taxon>Orbiliaceae</taxon>
        <taxon>Orbilia</taxon>
    </lineage>
</organism>
<dbReference type="InterPro" id="IPR013094">
    <property type="entry name" value="AB_hydrolase_3"/>
</dbReference>
<evidence type="ECO:0000313" key="4">
    <source>
        <dbReference type="Proteomes" id="UP001375240"/>
    </source>
</evidence>
<dbReference type="Pfam" id="PF07859">
    <property type="entry name" value="Abhydrolase_3"/>
    <property type="match status" value="1"/>
</dbReference>
<feature type="domain" description="Alpha/beta hydrolase fold-3" evidence="2">
    <location>
        <begin position="90"/>
        <end position="313"/>
    </location>
</feature>
<keyword evidence="1" id="KW-0378">Hydrolase</keyword>
<dbReference type="InterPro" id="IPR029058">
    <property type="entry name" value="AB_hydrolase_fold"/>
</dbReference>
<dbReference type="PANTHER" id="PTHR48081">
    <property type="entry name" value="AB HYDROLASE SUPERFAMILY PROTEIN C4A8.06C"/>
    <property type="match status" value="1"/>
</dbReference>
<proteinExistence type="predicted"/>
<keyword evidence="4" id="KW-1185">Reference proteome</keyword>
<reference evidence="3 4" key="1">
    <citation type="submission" date="2019-10" db="EMBL/GenBank/DDBJ databases">
        <authorList>
            <person name="Palmer J.M."/>
        </authorList>
    </citation>
    <scope>NUCLEOTIDE SEQUENCE [LARGE SCALE GENOMIC DNA]</scope>
    <source>
        <strain evidence="3 4">TWF696</strain>
    </source>
</reference>
<dbReference type="Gene3D" id="3.40.50.1820">
    <property type="entry name" value="alpha/beta hydrolase"/>
    <property type="match status" value="1"/>
</dbReference>
<evidence type="ECO:0000256" key="1">
    <source>
        <dbReference type="ARBA" id="ARBA00022801"/>
    </source>
</evidence>
<protein>
    <recommendedName>
        <fullName evidence="2">Alpha/beta hydrolase fold-3 domain-containing protein</fullName>
    </recommendedName>
</protein>
<dbReference type="EMBL" id="JAVHNQ010000006">
    <property type="protein sequence ID" value="KAK6344369.1"/>
    <property type="molecule type" value="Genomic_DNA"/>
</dbReference>
<dbReference type="PANTHER" id="PTHR48081:SF8">
    <property type="entry name" value="ALPHA_BETA HYDROLASE FOLD-3 DOMAIN-CONTAINING PROTEIN-RELATED"/>
    <property type="match status" value="1"/>
</dbReference>
<name>A0AAV9UQK0_9PEZI</name>
<comment type="caution">
    <text evidence="3">The sequence shown here is derived from an EMBL/GenBank/DDBJ whole genome shotgun (WGS) entry which is preliminary data.</text>
</comment>
<dbReference type="InterPro" id="IPR050300">
    <property type="entry name" value="GDXG_lipolytic_enzyme"/>
</dbReference>
<accession>A0AAV9UQK0</accession>
<dbReference type="AlphaFoldDB" id="A0AAV9UQK0"/>
<evidence type="ECO:0000259" key="2">
    <source>
        <dbReference type="Pfam" id="PF07859"/>
    </source>
</evidence>
<dbReference type="Proteomes" id="UP001375240">
    <property type="component" value="Unassembled WGS sequence"/>
</dbReference>